<keyword evidence="9" id="KW-0915">Sodium</keyword>
<keyword evidence="10 15" id="KW-0472">Membrane</keyword>
<dbReference type="GO" id="GO:0015179">
    <property type="term" value="F:L-amino acid transmembrane transporter activity"/>
    <property type="evidence" value="ECO:0007669"/>
    <property type="project" value="TreeGrafter"/>
</dbReference>
<protein>
    <submittedName>
        <fullName evidence="18">Amino acid transporter transmembrane domain-containing protein</fullName>
    </submittedName>
</protein>
<accession>A0A915KWD9</accession>
<keyword evidence="12" id="KW-0325">Glycoprotein</keyword>
<feature type="transmembrane region" description="Helical" evidence="15">
    <location>
        <begin position="336"/>
        <end position="354"/>
    </location>
</feature>
<evidence type="ECO:0000256" key="11">
    <source>
        <dbReference type="ARBA" id="ARBA00023157"/>
    </source>
</evidence>
<evidence type="ECO:0000256" key="6">
    <source>
        <dbReference type="ARBA" id="ARBA00022753"/>
    </source>
</evidence>
<keyword evidence="8 15" id="KW-1133">Transmembrane helix</keyword>
<feature type="transmembrane region" description="Helical" evidence="15">
    <location>
        <begin position="298"/>
        <end position="316"/>
    </location>
</feature>
<proteinExistence type="inferred from homology"/>
<dbReference type="PANTHER" id="PTHR22950">
    <property type="entry name" value="AMINO ACID TRANSPORTER"/>
    <property type="match status" value="1"/>
</dbReference>
<evidence type="ECO:0000256" key="2">
    <source>
        <dbReference type="ARBA" id="ARBA00004155"/>
    </source>
</evidence>
<dbReference type="PANTHER" id="PTHR22950:SF244">
    <property type="entry name" value="NEUTRAL AMINO ACID TRANSPORTER 9"/>
    <property type="match status" value="1"/>
</dbReference>
<feature type="transmembrane region" description="Helical" evidence="15">
    <location>
        <begin position="123"/>
        <end position="141"/>
    </location>
</feature>
<feature type="transmembrane region" description="Helical" evidence="15">
    <location>
        <begin position="675"/>
        <end position="692"/>
    </location>
</feature>
<feature type="transmembrane region" description="Helical" evidence="15">
    <location>
        <begin position="416"/>
        <end position="439"/>
    </location>
</feature>
<feature type="transmembrane region" description="Helical" evidence="15">
    <location>
        <begin position="264"/>
        <end position="286"/>
    </location>
</feature>
<evidence type="ECO:0000313" key="18">
    <source>
        <dbReference type="WBParaSite" id="nRc.2.0.1.t43257-RA"/>
    </source>
</evidence>
<sequence>MNNDPCEELPIQNGHQVISDTENIMHTVNNRPPFEHPASSDVASMTSAERALIFRYRFYNRLDPRSESSLIMPRHVIPASFFSIVTLGVVGKQGSLVTIFSIWNTMMGTALLAMPWAFNQAGFILGICCIIFMGLLAYYTAFRVIDNTEKVAQNASDKNIEFVDVCRYYFGTWGDATALMFSLVSLLGATIVYWVLMSNFLYYTGTCIYEAVYVSDSPMSIISMNTSMACDVICGSHPNISQSTLIDPSSPFSYWWQLKKTVPFYLFLFIFPFLNFESPTFFTAFNGLGKEKKVSTKFCRTVSVFYLLIFVSTKLYKCGVHFNLTGLSELGDVGSAELTFFIRMTYIVVFYHIFSVIKSSFPSLTGTLALSYFLHNCVVTIMKNQRTPKNNVMYFSCNINVYVYNVQAFIQVRDLGIAYILVVMTYLLIAILFFVGFPLKKDCIADFRRRGAIEADAPILMSFDLSFDWGAEDLSLLANNFDSKVDSGAENFGATDYSLSRKKEKNKRVENGKTFIHRFVNFDHRRRTKELKTVSLKFHSWSERITAILPKTINGNLQPNGTKISFSFGYVPSEKAKYKWAFSRSFAYLSKSHEHKYILCPKGSYNNSSVHIKLLFTKYEMFIGDFLQNFLNNFGVGDLLSAVARIFLLFQMLTVYPLLAYLIRIQVFYRIYKDVYPRFVGSISGLVYVFALPCLVHMKRLEAEGRLTKSTKAIHYSIVFAGIANLIAQFI</sequence>
<evidence type="ECO:0000256" key="3">
    <source>
        <dbReference type="ARBA" id="ARBA00022448"/>
    </source>
</evidence>
<evidence type="ECO:0000256" key="5">
    <source>
        <dbReference type="ARBA" id="ARBA00022723"/>
    </source>
</evidence>
<evidence type="ECO:0000256" key="10">
    <source>
        <dbReference type="ARBA" id="ARBA00023136"/>
    </source>
</evidence>
<keyword evidence="17" id="KW-1185">Reference proteome</keyword>
<dbReference type="Pfam" id="PF01490">
    <property type="entry name" value="Aa_trans"/>
    <property type="match status" value="1"/>
</dbReference>
<dbReference type="GO" id="GO:0005765">
    <property type="term" value="C:lysosomal membrane"/>
    <property type="evidence" value="ECO:0007669"/>
    <property type="project" value="UniProtKB-SubCell"/>
</dbReference>
<keyword evidence="5" id="KW-0479">Metal-binding</keyword>
<evidence type="ECO:0000256" key="4">
    <source>
        <dbReference type="ARBA" id="ARBA00022692"/>
    </source>
</evidence>
<reference evidence="18" key="1">
    <citation type="submission" date="2022-11" db="UniProtKB">
        <authorList>
            <consortium name="WormBaseParasite"/>
        </authorList>
    </citation>
    <scope>IDENTIFICATION</scope>
</reference>
<dbReference type="InterPro" id="IPR013057">
    <property type="entry name" value="AA_transpt_TM"/>
</dbReference>
<keyword evidence="11" id="KW-1015">Disulfide bond</keyword>
<keyword evidence="3" id="KW-0813">Transport</keyword>
<dbReference type="Proteomes" id="UP000887565">
    <property type="component" value="Unplaced"/>
</dbReference>
<keyword evidence="6" id="KW-0967">Endosome</keyword>
<evidence type="ECO:0000256" key="7">
    <source>
        <dbReference type="ARBA" id="ARBA00022970"/>
    </source>
</evidence>
<evidence type="ECO:0000256" key="14">
    <source>
        <dbReference type="ARBA" id="ARBA00038442"/>
    </source>
</evidence>
<dbReference type="WBParaSite" id="nRc.2.0.1.t43257-RA">
    <property type="protein sequence ID" value="nRc.2.0.1.t43257-RA"/>
    <property type="gene ID" value="nRc.2.0.1.g43257"/>
</dbReference>
<evidence type="ECO:0000256" key="8">
    <source>
        <dbReference type="ARBA" id="ARBA00022989"/>
    </source>
</evidence>
<keyword evidence="7" id="KW-0029">Amino-acid transport</keyword>
<feature type="transmembrane region" description="Helical" evidence="15">
    <location>
        <begin position="713"/>
        <end position="730"/>
    </location>
</feature>
<dbReference type="GO" id="GO:0046872">
    <property type="term" value="F:metal ion binding"/>
    <property type="evidence" value="ECO:0007669"/>
    <property type="project" value="UniProtKB-KW"/>
</dbReference>
<keyword evidence="13" id="KW-0458">Lysosome</keyword>
<evidence type="ECO:0000256" key="15">
    <source>
        <dbReference type="SAM" id="Phobius"/>
    </source>
</evidence>
<comment type="subcellular location">
    <subcellularLocation>
        <location evidence="1">Late endosome membrane</location>
        <topology evidence="1">Multi-pass membrane protein</topology>
    </subcellularLocation>
    <subcellularLocation>
        <location evidence="2">Lysosome membrane</location>
        <topology evidence="2">Multi-pass membrane protein</topology>
    </subcellularLocation>
</comment>
<dbReference type="AlphaFoldDB" id="A0A915KWD9"/>
<evidence type="ECO:0000259" key="16">
    <source>
        <dbReference type="Pfam" id="PF01490"/>
    </source>
</evidence>
<comment type="similarity">
    <text evidence="14">Belongs to the amino acid/polyamine transporter 2 family. SLC38A9 subfamily.</text>
</comment>
<evidence type="ECO:0000256" key="12">
    <source>
        <dbReference type="ARBA" id="ARBA00023180"/>
    </source>
</evidence>
<name>A0A915KWD9_ROMCU</name>
<keyword evidence="4 15" id="KW-0812">Transmembrane</keyword>
<feature type="transmembrane region" description="Helical" evidence="15">
    <location>
        <begin position="177"/>
        <end position="196"/>
    </location>
</feature>
<dbReference type="GO" id="GO:0031902">
    <property type="term" value="C:late endosome membrane"/>
    <property type="evidence" value="ECO:0007669"/>
    <property type="project" value="UniProtKB-SubCell"/>
</dbReference>
<evidence type="ECO:0000313" key="17">
    <source>
        <dbReference type="Proteomes" id="UP000887565"/>
    </source>
</evidence>
<evidence type="ECO:0000256" key="13">
    <source>
        <dbReference type="ARBA" id="ARBA00023228"/>
    </source>
</evidence>
<evidence type="ECO:0000256" key="9">
    <source>
        <dbReference type="ARBA" id="ARBA00023053"/>
    </source>
</evidence>
<organism evidence="17 18">
    <name type="scientific">Romanomermis culicivorax</name>
    <name type="common">Nematode worm</name>
    <dbReference type="NCBI Taxonomy" id="13658"/>
    <lineage>
        <taxon>Eukaryota</taxon>
        <taxon>Metazoa</taxon>
        <taxon>Ecdysozoa</taxon>
        <taxon>Nematoda</taxon>
        <taxon>Enoplea</taxon>
        <taxon>Dorylaimia</taxon>
        <taxon>Mermithida</taxon>
        <taxon>Mermithoidea</taxon>
        <taxon>Mermithidae</taxon>
        <taxon>Romanomermis</taxon>
    </lineage>
</organism>
<evidence type="ECO:0000256" key="1">
    <source>
        <dbReference type="ARBA" id="ARBA00004107"/>
    </source>
</evidence>
<feature type="transmembrane region" description="Helical" evidence="15">
    <location>
        <begin position="642"/>
        <end position="663"/>
    </location>
</feature>
<feature type="domain" description="Amino acid transporter transmembrane" evidence="16">
    <location>
        <begin position="98"/>
        <end position="223"/>
    </location>
</feature>